<dbReference type="EMBL" id="CP144054">
    <property type="protein sequence ID" value="WWD18184.1"/>
    <property type="molecule type" value="Genomic_DNA"/>
</dbReference>
<proteinExistence type="predicted"/>
<feature type="compositionally biased region" description="Acidic residues" evidence="1">
    <location>
        <begin position="1057"/>
        <end position="1077"/>
    </location>
</feature>
<accession>A0A5M6BYC0</accession>
<keyword evidence="3" id="KW-1185">Reference proteome</keyword>
<sequence>MSLYEPFCKPCKRATGISYPLERDPGGIYACPSCGREDTSVTSVKGYVDVTAAGLVVDETVRAQSREMNWDYIEYRFKQDVKDIMHFYLGIPDHRTSIIGIPGIDLLPGVEKWFERIREVEKEHYGRRHRLSNPNVKRLRYMVAIAIKMAVQESVSIVINNRLAALGIKRSELQTPGFTKGDENIPNVRLDVMFARANQTSEDSFAHLSSKEYLSNLHRRFAKLLRNPFSPLESTLFNVLQISQRLRKIVETPHSKRSSLLLTQPLLLKGERDWNESDFEFFDNLAWDKILPYAYNFYQLQRSIMLWGNKSTSAVAIALTVWATQAIKASVMPQRNSIMQELAAPYGHQHWVAAARSKELQNLLIAWSTSLPDAGLPFPTMPLPPKGGLGDGLAGYNGDKRRPLPENDMAAILAPVIVKHWRTILRARCRTRSDVMPYEEELWLSRKMFIVKAACHDPPLIPRARHSKAPTGADKKPIQRSTQGRYRKRAEEARLAIQDFEPLRRVLARSTPTAVPGSQSPRNSATPQSRPSSIGPEINVGGGRRSFLPQQTRFVPPPKEPTVEDLLAVREASSDEGSNRGSSDDEEQPGVSLSAFGLGLAGAAKSHRPFAFTIGPKGFNIESQDQVDQPTAIPLLPNGRLNSTKSPSASLMSRKSSTGTESGAGSASEAEKLVPVQRIWPANPHLLRAGATPSGSNSPFPTASGSSRGASPASSTFSTISLVNGQEDAHVGLLVREREEYVKFRMHSYVESGQTVGPECEEFMWKWIRKQVQFGSIPSKITRDYLRSIGMRGDPRMTDLGPWIESKKQMWSPVESLLRAGIKPKEIPTQYIPHSILHLDLMLNHYNTMTSECSTLYAPVGQAIDDQQLDKELTMLFVTGAGEELSFILMTEQESKKREESYRRAKIWLGDSDGTLPVKQPRKKNPIPGLATERFDEKEDEDLVEYEYENEYDNDDDDFEGEETDTVASTGYTSAITTPGTNTINIEEADERREARHELHRIRSTIRHSGMGVKSKSKDQMEALAKALGEGESEETGIAEAMLGGLAWHEMGLGLEMEMDGGDGDDGGDGEAEDEDGQSGKKRKRTANTGNGKKAKGKSASADEVNKKRKVATSHAALTSGEMDEEGQEEDEE</sequence>
<protein>
    <submittedName>
        <fullName evidence="2">Uncharacterized protein</fullName>
    </submittedName>
</protein>
<feature type="compositionally biased region" description="Low complexity" evidence="1">
    <location>
        <begin position="701"/>
        <end position="716"/>
    </location>
</feature>
<feature type="compositionally biased region" description="Low complexity" evidence="1">
    <location>
        <begin position="1087"/>
        <end position="1102"/>
    </location>
</feature>
<feature type="region of interest" description="Disordered" evidence="1">
    <location>
        <begin position="510"/>
        <end position="592"/>
    </location>
</feature>
<reference evidence="2" key="2">
    <citation type="submission" date="2024-01" db="EMBL/GenBank/DDBJ databases">
        <title>Comparative genomics of Cryptococcus and Kwoniella reveals pathogenesis evolution and contrasting modes of karyotype evolution via chromosome fusion or intercentromeric recombination.</title>
        <authorList>
            <person name="Coelho M.A."/>
            <person name="David-Palma M."/>
            <person name="Shea T."/>
            <person name="Bowers K."/>
            <person name="McGinley-Smith S."/>
            <person name="Mohammad A.W."/>
            <person name="Gnirke A."/>
            <person name="Yurkov A.M."/>
            <person name="Nowrousian M."/>
            <person name="Sun S."/>
            <person name="Cuomo C.A."/>
            <person name="Heitman J."/>
        </authorList>
    </citation>
    <scope>NUCLEOTIDE SEQUENCE</scope>
    <source>
        <strain evidence="2">CBS 12478</strain>
    </source>
</reference>
<feature type="region of interest" description="Disordered" evidence="1">
    <location>
        <begin position="631"/>
        <end position="671"/>
    </location>
</feature>
<feature type="region of interest" description="Disordered" evidence="1">
    <location>
        <begin position="686"/>
        <end position="716"/>
    </location>
</feature>
<dbReference type="GeneID" id="43590510"/>
<dbReference type="AlphaFoldDB" id="A0A5M6BYC0"/>
<evidence type="ECO:0000313" key="3">
    <source>
        <dbReference type="Proteomes" id="UP000322225"/>
    </source>
</evidence>
<feature type="region of interest" description="Disordered" evidence="1">
    <location>
        <begin position="1056"/>
        <end position="1133"/>
    </location>
</feature>
<evidence type="ECO:0000256" key="1">
    <source>
        <dbReference type="SAM" id="MobiDB-lite"/>
    </source>
</evidence>
<feature type="compositionally biased region" description="Acidic residues" evidence="1">
    <location>
        <begin position="1122"/>
        <end position="1133"/>
    </location>
</feature>
<feature type="region of interest" description="Disordered" evidence="1">
    <location>
        <begin position="461"/>
        <end position="489"/>
    </location>
</feature>
<feature type="compositionally biased region" description="Polar residues" evidence="1">
    <location>
        <begin position="640"/>
        <end position="655"/>
    </location>
</feature>
<gene>
    <name evidence="2" type="ORF">CI109_102633</name>
</gene>
<dbReference type="Proteomes" id="UP000322225">
    <property type="component" value="Chromosome 4"/>
</dbReference>
<name>A0A5M6BYC0_9TREE</name>
<dbReference type="OrthoDB" id="2596052at2759"/>
<dbReference type="KEGG" id="ksn:43590510"/>
<organism evidence="2 3">
    <name type="scientific">Kwoniella shandongensis</name>
    <dbReference type="NCBI Taxonomy" id="1734106"/>
    <lineage>
        <taxon>Eukaryota</taxon>
        <taxon>Fungi</taxon>
        <taxon>Dikarya</taxon>
        <taxon>Basidiomycota</taxon>
        <taxon>Agaricomycotina</taxon>
        <taxon>Tremellomycetes</taxon>
        <taxon>Tremellales</taxon>
        <taxon>Cryptococcaceae</taxon>
        <taxon>Kwoniella</taxon>
    </lineage>
</organism>
<feature type="compositionally biased region" description="Polar residues" evidence="1">
    <location>
        <begin position="510"/>
        <end position="532"/>
    </location>
</feature>
<dbReference type="RefSeq" id="XP_031859373.1">
    <property type="nucleotide sequence ID" value="XM_032006352.1"/>
</dbReference>
<evidence type="ECO:0000313" key="2">
    <source>
        <dbReference type="EMBL" id="WWD18184.1"/>
    </source>
</evidence>
<reference evidence="2" key="1">
    <citation type="submission" date="2017-08" db="EMBL/GenBank/DDBJ databases">
        <authorList>
            <person name="Cuomo C."/>
            <person name="Billmyre B."/>
            <person name="Heitman J."/>
        </authorList>
    </citation>
    <scope>NUCLEOTIDE SEQUENCE</scope>
    <source>
        <strain evidence="2">CBS 12478</strain>
    </source>
</reference>
<feature type="compositionally biased region" description="Low complexity" evidence="1">
    <location>
        <begin position="656"/>
        <end position="668"/>
    </location>
</feature>